<comment type="similarity">
    <text evidence="3">Belongs to the intermediate filament family.</text>
</comment>
<protein>
    <submittedName>
        <fullName evidence="7">Keratin, type I cytoskeletal 13-like</fullName>
    </submittedName>
</protein>
<evidence type="ECO:0000313" key="6">
    <source>
        <dbReference type="Proteomes" id="UP001652642"/>
    </source>
</evidence>
<dbReference type="PROSITE" id="PS00226">
    <property type="entry name" value="IF_ROD_1"/>
    <property type="match status" value="1"/>
</dbReference>
<dbReference type="Gene3D" id="1.20.5.1160">
    <property type="entry name" value="Vasodilator-stimulated phosphoprotein"/>
    <property type="match status" value="1"/>
</dbReference>
<dbReference type="Proteomes" id="UP001652642">
    <property type="component" value="Chromosome 6"/>
</dbReference>
<reference evidence="7" key="1">
    <citation type="submission" date="2025-08" db="UniProtKB">
        <authorList>
            <consortium name="RefSeq"/>
        </authorList>
    </citation>
    <scope>IDENTIFICATION</scope>
</reference>
<dbReference type="RefSeq" id="XP_072859689.1">
    <property type="nucleotide sequence ID" value="XM_073003588.1"/>
</dbReference>
<dbReference type="InterPro" id="IPR018039">
    <property type="entry name" value="IF_conserved"/>
</dbReference>
<proteinExistence type="inferred from homology"/>
<accession>A0ABM5GPV3</accession>
<dbReference type="PROSITE" id="PS51842">
    <property type="entry name" value="IF_ROD_2"/>
    <property type="match status" value="1"/>
</dbReference>
<keyword evidence="2 4" id="KW-0175">Coiled coil</keyword>
<dbReference type="Pfam" id="PF00038">
    <property type="entry name" value="Filament"/>
    <property type="match status" value="1"/>
</dbReference>
<dbReference type="SUPFAM" id="SSF64593">
    <property type="entry name" value="Intermediate filament protein, coiled coil region"/>
    <property type="match status" value="2"/>
</dbReference>
<feature type="coiled-coil region" evidence="4">
    <location>
        <begin position="108"/>
        <end position="146"/>
    </location>
</feature>
<evidence type="ECO:0000256" key="2">
    <source>
        <dbReference type="ARBA" id="ARBA00023054"/>
    </source>
</evidence>
<dbReference type="Gene3D" id="1.20.5.170">
    <property type="match status" value="1"/>
</dbReference>
<organism evidence="6 7">
    <name type="scientific">Pogona vitticeps</name>
    <name type="common">central bearded dragon</name>
    <dbReference type="NCBI Taxonomy" id="103695"/>
    <lineage>
        <taxon>Eukaryota</taxon>
        <taxon>Metazoa</taxon>
        <taxon>Chordata</taxon>
        <taxon>Craniata</taxon>
        <taxon>Vertebrata</taxon>
        <taxon>Euteleostomi</taxon>
        <taxon>Lepidosauria</taxon>
        <taxon>Squamata</taxon>
        <taxon>Bifurcata</taxon>
        <taxon>Unidentata</taxon>
        <taxon>Episquamata</taxon>
        <taxon>Toxicofera</taxon>
        <taxon>Iguania</taxon>
        <taxon>Acrodonta</taxon>
        <taxon>Agamidae</taxon>
        <taxon>Amphibolurinae</taxon>
        <taxon>Pogona</taxon>
    </lineage>
</organism>
<name>A0ABM5GPV3_9SAUR</name>
<dbReference type="Gene3D" id="1.20.5.500">
    <property type="entry name" value="Single helix bin"/>
    <property type="match status" value="1"/>
</dbReference>
<evidence type="ECO:0000256" key="3">
    <source>
        <dbReference type="RuleBase" id="RU000685"/>
    </source>
</evidence>
<keyword evidence="1 3" id="KW-0403">Intermediate filament</keyword>
<dbReference type="PANTHER" id="PTHR23239">
    <property type="entry name" value="INTERMEDIATE FILAMENT"/>
    <property type="match status" value="1"/>
</dbReference>
<sequence>MQNLNDRLASYLDKVRSLEEENNQLEHKIREWYDQQGSHNDEKDYSCYHQQIEDLKNQIICATVDNSKLTLDIDNNRITADDFKLKYETELALCQNVEADINGLRQVLDQLTLCRSDLETELESLQEEVCSLRKNHEEEVKSLKKNKPNGDVSVEVSSAPGPDLKKVLEDLRREYEAIIESNRSEVVQWYECKKEEMHREACNSSKEEEDCKNKLADLKSKMQTLGIELQAQIDLRDTLQNSLAETECRYSKNLAEIQEKISCVEKQLGELRTEIESQNQEYKHLLDVKSHLEQEIHTYRCLLEGVHHDIAGENSATSGGGVARVSHMPTSSSGSHGCLKRVTLIDCEGK</sequence>
<evidence type="ECO:0000256" key="1">
    <source>
        <dbReference type="ARBA" id="ARBA00022754"/>
    </source>
</evidence>
<dbReference type="PRINTS" id="PR01248">
    <property type="entry name" value="TYPE1KERATIN"/>
</dbReference>
<evidence type="ECO:0000256" key="4">
    <source>
        <dbReference type="SAM" id="Coils"/>
    </source>
</evidence>
<feature type="coiled-coil region" evidence="4">
    <location>
        <begin position="1"/>
        <end position="35"/>
    </location>
</feature>
<gene>
    <name evidence="7" type="primary">LOC110074854</name>
</gene>
<dbReference type="PANTHER" id="PTHR23239:SF372">
    <property type="entry name" value="IF ROD DOMAIN-CONTAINING PROTEIN"/>
    <property type="match status" value="1"/>
</dbReference>
<evidence type="ECO:0000313" key="7">
    <source>
        <dbReference type="RefSeq" id="XP_072859689.1"/>
    </source>
</evidence>
<dbReference type="GeneID" id="110074854"/>
<dbReference type="SMART" id="SM01391">
    <property type="entry name" value="Filament"/>
    <property type="match status" value="1"/>
</dbReference>
<keyword evidence="6" id="KW-1185">Reference proteome</keyword>
<feature type="coiled-coil region" evidence="4">
    <location>
        <begin position="254"/>
        <end position="295"/>
    </location>
</feature>
<dbReference type="InterPro" id="IPR039008">
    <property type="entry name" value="IF_rod_dom"/>
</dbReference>
<feature type="domain" description="IF rod" evidence="5">
    <location>
        <begin position="1"/>
        <end position="310"/>
    </location>
</feature>
<evidence type="ECO:0000259" key="5">
    <source>
        <dbReference type="PROSITE" id="PS51842"/>
    </source>
</evidence>
<dbReference type="InterPro" id="IPR002957">
    <property type="entry name" value="Keratin_I"/>
</dbReference>